<dbReference type="EMBL" id="LOEE01000003">
    <property type="protein sequence ID" value="KXG78966.1"/>
    <property type="molecule type" value="Genomic_DNA"/>
</dbReference>
<protein>
    <recommendedName>
        <fullName evidence="5">YceG-like family protein</fullName>
    </recommendedName>
</protein>
<gene>
    <name evidence="3" type="ORF">AN619_01260</name>
</gene>
<keyword evidence="2" id="KW-1133">Transmembrane helix</keyword>
<evidence type="ECO:0000256" key="2">
    <source>
        <dbReference type="SAM" id="Phobius"/>
    </source>
</evidence>
<keyword evidence="4" id="KW-1185">Reference proteome</keyword>
<evidence type="ECO:0000313" key="3">
    <source>
        <dbReference type="EMBL" id="KXG78966.1"/>
    </source>
</evidence>
<evidence type="ECO:0000313" key="4">
    <source>
        <dbReference type="Proteomes" id="UP000070456"/>
    </source>
</evidence>
<feature type="region of interest" description="Disordered" evidence="1">
    <location>
        <begin position="83"/>
        <end position="121"/>
    </location>
</feature>
<dbReference type="Gene3D" id="3.30.1490.480">
    <property type="entry name" value="Endolytic murein transglycosylase"/>
    <property type="match status" value="1"/>
</dbReference>
<evidence type="ECO:0008006" key="5">
    <source>
        <dbReference type="Google" id="ProtNLM"/>
    </source>
</evidence>
<dbReference type="Proteomes" id="UP000070456">
    <property type="component" value="Unassembled WGS sequence"/>
</dbReference>
<name>A0A140LEJ1_9FIRM</name>
<keyword evidence="2" id="KW-0472">Membrane</keyword>
<evidence type="ECO:0000256" key="1">
    <source>
        <dbReference type="SAM" id="MobiDB-lite"/>
    </source>
</evidence>
<accession>A0A140LEJ1</accession>
<sequence>MQLKQALGLCYALDTGFLYYRRGGYIHMFEKIKDFFYESSDILLAFIIILVMSTVITWKVSDSLAFSKEKDTDNYAVAENQETLEDSQQAQDTSPQAFPENTDPSASVGSDQGSSAAPVVSERSPDSQAVVAAVAPQPSIVRIDIPSGASGTGIASILKQKGLIDNTAKFIARVQELKMESKLKSGTFSIPAGTSLDEIIYIITGAKR</sequence>
<feature type="compositionally biased region" description="Polar residues" evidence="1">
    <location>
        <begin position="102"/>
        <end position="115"/>
    </location>
</feature>
<comment type="caution">
    <text evidence="3">The sequence shown here is derived from an EMBL/GenBank/DDBJ whole genome shotgun (WGS) entry which is preliminary data.</text>
</comment>
<organism evidence="3 4">
    <name type="scientific">Thermotalea metallivorans</name>
    <dbReference type="NCBI Taxonomy" id="520762"/>
    <lineage>
        <taxon>Bacteria</taxon>
        <taxon>Bacillati</taxon>
        <taxon>Bacillota</taxon>
        <taxon>Clostridia</taxon>
        <taxon>Peptostreptococcales</taxon>
        <taxon>Thermotaleaceae</taxon>
        <taxon>Thermotalea</taxon>
    </lineage>
</organism>
<dbReference type="STRING" id="520762.AN619_01260"/>
<proteinExistence type="predicted"/>
<reference evidence="3 4" key="1">
    <citation type="submission" date="2015-12" db="EMBL/GenBank/DDBJ databases">
        <title>Draft genome sequence of the thermoanaerobe Thermotalea metallivorans, an isolate from the runoff channel of the Great Artesian Basin, Australia.</title>
        <authorList>
            <person name="Patel B.K."/>
        </authorList>
    </citation>
    <scope>NUCLEOTIDE SEQUENCE [LARGE SCALE GENOMIC DNA]</scope>
    <source>
        <strain evidence="3 4">B2-1</strain>
    </source>
</reference>
<feature type="transmembrane region" description="Helical" evidence="2">
    <location>
        <begin position="42"/>
        <end position="60"/>
    </location>
</feature>
<feature type="compositionally biased region" description="Polar residues" evidence="1">
    <location>
        <begin position="86"/>
        <end position="96"/>
    </location>
</feature>
<dbReference type="OrthoDB" id="1708369at2"/>
<keyword evidence="2" id="KW-0812">Transmembrane</keyword>
<dbReference type="AlphaFoldDB" id="A0A140LEJ1"/>